<organism evidence="3 4">
    <name type="scientific">Odynerus spinipes</name>
    <dbReference type="NCBI Taxonomy" id="1348599"/>
    <lineage>
        <taxon>Eukaryota</taxon>
        <taxon>Metazoa</taxon>
        <taxon>Ecdysozoa</taxon>
        <taxon>Arthropoda</taxon>
        <taxon>Hexapoda</taxon>
        <taxon>Insecta</taxon>
        <taxon>Pterygota</taxon>
        <taxon>Neoptera</taxon>
        <taxon>Endopterygota</taxon>
        <taxon>Hymenoptera</taxon>
        <taxon>Apocrita</taxon>
        <taxon>Aculeata</taxon>
        <taxon>Vespoidea</taxon>
        <taxon>Vespidae</taxon>
        <taxon>Eumeninae</taxon>
        <taxon>Odynerus</taxon>
    </lineage>
</organism>
<dbReference type="Pfam" id="PF00096">
    <property type="entry name" value="zf-C2H2"/>
    <property type="match status" value="1"/>
</dbReference>
<dbReference type="GO" id="GO:0008270">
    <property type="term" value="F:zinc ion binding"/>
    <property type="evidence" value="ECO:0007669"/>
    <property type="project" value="UniProtKB-KW"/>
</dbReference>
<dbReference type="Proteomes" id="UP001258017">
    <property type="component" value="Unassembled WGS sequence"/>
</dbReference>
<reference evidence="3" key="2">
    <citation type="journal article" date="2023" name="Commun. Biol.">
        <title>Intrasexual cuticular hydrocarbon dimorphism in a wasp sheds light on hydrocarbon biosynthesis genes in Hymenoptera.</title>
        <authorList>
            <person name="Moris V.C."/>
            <person name="Podsiadlowski L."/>
            <person name="Martin S."/>
            <person name="Oeyen J.P."/>
            <person name="Donath A."/>
            <person name="Petersen M."/>
            <person name="Wilbrandt J."/>
            <person name="Misof B."/>
            <person name="Liedtke D."/>
            <person name="Thamm M."/>
            <person name="Scheiner R."/>
            <person name="Schmitt T."/>
            <person name="Niehuis O."/>
        </authorList>
    </citation>
    <scope>NUCLEOTIDE SEQUENCE</scope>
    <source>
        <strain evidence="3">GBR_01_08_01A</strain>
    </source>
</reference>
<evidence type="ECO:0000313" key="3">
    <source>
        <dbReference type="EMBL" id="KAK2584676.1"/>
    </source>
</evidence>
<keyword evidence="4" id="KW-1185">Reference proteome</keyword>
<keyword evidence="1" id="KW-0863">Zinc-finger</keyword>
<dbReference type="EMBL" id="JAIFRP010000026">
    <property type="protein sequence ID" value="KAK2584676.1"/>
    <property type="molecule type" value="Genomic_DNA"/>
</dbReference>
<dbReference type="SUPFAM" id="SSF57667">
    <property type="entry name" value="beta-beta-alpha zinc fingers"/>
    <property type="match status" value="1"/>
</dbReference>
<accession>A0AAD9RSZ2</accession>
<dbReference type="Gene3D" id="3.30.160.60">
    <property type="entry name" value="Classic Zinc Finger"/>
    <property type="match status" value="1"/>
</dbReference>
<protein>
    <recommendedName>
        <fullName evidence="2">C2H2-type domain-containing protein</fullName>
    </recommendedName>
</protein>
<dbReference type="SMART" id="SM00355">
    <property type="entry name" value="ZnF_C2H2"/>
    <property type="match status" value="2"/>
</dbReference>
<dbReference type="AlphaFoldDB" id="A0AAD9RSZ2"/>
<dbReference type="InterPro" id="IPR036236">
    <property type="entry name" value="Znf_C2H2_sf"/>
</dbReference>
<dbReference type="PROSITE" id="PS50157">
    <property type="entry name" value="ZINC_FINGER_C2H2_2"/>
    <property type="match status" value="1"/>
</dbReference>
<gene>
    <name evidence="3" type="ORF">KPH14_007018</name>
</gene>
<sequence>MVNQKTSKKKPIDQQTNYLSLKGANLIIIPGTAGTCKKEKDLSKDGQTKLEHSNVSTECCKLCGKSVANIKKHMKSHFPDKYQCQICMISLTRSDNLKRHIKLKHGIREGSLISPFMRLEPKHFLAKSESAYLT</sequence>
<keyword evidence="1" id="KW-0862">Zinc</keyword>
<evidence type="ECO:0000256" key="1">
    <source>
        <dbReference type="PROSITE-ProRule" id="PRU00042"/>
    </source>
</evidence>
<keyword evidence="1" id="KW-0479">Metal-binding</keyword>
<comment type="caution">
    <text evidence="3">The sequence shown here is derived from an EMBL/GenBank/DDBJ whole genome shotgun (WGS) entry which is preliminary data.</text>
</comment>
<feature type="domain" description="C2H2-type" evidence="2">
    <location>
        <begin position="82"/>
        <end position="105"/>
    </location>
</feature>
<proteinExistence type="predicted"/>
<reference evidence="3" key="1">
    <citation type="submission" date="2021-08" db="EMBL/GenBank/DDBJ databases">
        <authorList>
            <person name="Misof B."/>
            <person name="Oliver O."/>
            <person name="Podsiadlowski L."/>
            <person name="Donath A."/>
            <person name="Peters R."/>
            <person name="Mayer C."/>
            <person name="Rust J."/>
            <person name="Gunkel S."/>
            <person name="Lesny P."/>
            <person name="Martin S."/>
            <person name="Oeyen J.P."/>
            <person name="Petersen M."/>
            <person name="Panagiotis P."/>
            <person name="Wilbrandt J."/>
            <person name="Tanja T."/>
        </authorList>
    </citation>
    <scope>NUCLEOTIDE SEQUENCE</scope>
    <source>
        <strain evidence="3">GBR_01_08_01A</strain>
        <tissue evidence="3">Thorax + abdomen</tissue>
    </source>
</reference>
<name>A0AAD9RSZ2_9HYME</name>
<dbReference type="PROSITE" id="PS00028">
    <property type="entry name" value="ZINC_FINGER_C2H2_1"/>
    <property type="match status" value="1"/>
</dbReference>
<evidence type="ECO:0000259" key="2">
    <source>
        <dbReference type="PROSITE" id="PS50157"/>
    </source>
</evidence>
<dbReference type="InterPro" id="IPR013087">
    <property type="entry name" value="Znf_C2H2_type"/>
</dbReference>
<evidence type="ECO:0000313" key="4">
    <source>
        <dbReference type="Proteomes" id="UP001258017"/>
    </source>
</evidence>